<dbReference type="PANTHER" id="PTHR24567">
    <property type="entry name" value="CRP FAMILY TRANSCRIPTIONAL REGULATORY PROTEIN"/>
    <property type="match status" value="1"/>
</dbReference>
<evidence type="ECO:0000259" key="5">
    <source>
        <dbReference type="PROSITE" id="PS50042"/>
    </source>
</evidence>
<dbReference type="SUPFAM" id="SSF46785">
    <property type="entry name" value="Winged helix' DNA-binding domain"/>
    <property type="match status" value="1"/>
</dbReference>
<dbReference type="InterPro" id="IPR014710">
    <property type="entry name" value="RmlC-like_jellyroll"/>
</dbReference>
<evidence type="ECO:0000256" key="4">
    <source>
        <dbReference type="ARBA" id="ARBA00023163"/>
    </source>
</evidence>
<evidence type="ECO:0000313" key="7">
    <source>
        <dbReference type="EMBL" id="MFC3883141.1"/>
    </source>
</evidence>
<dbReference type="SMART" id="SM00419">
    <property type="entry name" value="HTH_CRP"/>
    <property type="match status" value="1"/>
</dbReference>
<sequence>MEAICPLSNTILSNTVLFSKENMSRLKEMMYEKKVKSGRYLFEEGDAADKLYFLKEGAVNLSKVMDDGKELSFYHFGADDMFGEYQYVDGKTCMFSARALKDCTIGVIQQKDLEVLLWQDGDLSIEFTKWMGYMQQFTQTKMRDLMFFGKNGALASTLIRMTNTYGKKDGNVFYMTRKFTNEEIAGLIGATRETVNRMLNQLKKECILGYDEGLLVIFDLEALRNICHCEECPRHVCRL</sequence>
<dbReference type="Pfam" id="PF00027">
    <property type="entry name" value="cNMP_binding"/>
    <property type="match status" value="1"/>
</dbReference>
<dbReference type="Pfam" id="PF13545">
    <property type="entry name" value="HTH_Crp_2"/>
    <property type="match status" value="1"/>
</dbReference>
<dbReference type="RefSeq" id="WP_377913252.1">
    <property type="nucleotide sequence ID" value="NZ_JBHRZT010000020.1"/>
</dbReference>
<dbReference type="InterPro" id="IPR050397">
    <property type="entry name" value="Env_Response_Regulators"/>
</dbReference>
<reference evidence="8" key="1">
    <citation type="journal article" date="2019" name="Int. J. Syst. Evol. Microbiol.">
        <title>The Global Catalogue of Microorganisms (GCM) 10K type strain sequencing project: providing services to taxonomists for standard genome sequencing and annotation.</title>
        <authorList>
            <consortium name="The Broad Institute Genomics Platform"/>
            <consortium name="The Broad Institute Genome Sequencing Center for Infectious Disease"/>
            <person name="Wu L."/>
            <person name="Ma J."/>
        </authorList>
    </citation>
    <scope>NUCLEOTIDE SEQUENCE [LARGE SCALE GENOMIC DNA]</scope>
    <source>
        <strain evidence="8">CCUG 61889</strain>
    </source>
</reference>
<evidence type="ECO:0000256" key="2">
    <source>
        <dbReference type="ARBA" id="ARBA00023125"/>
    </source>
</evidence>
<proteinExistence type="predicted"/>
<dbReference type="PROSITE" id="PS51063">
    <property type="entry name" value="HTH_CRP_2"/>
    <property type="match status" value="1"/>
</dbReference>
<organism evidence="7 8">
    <name type="scientific">Bacillus songklensis</name>
    <dbReference type="NCBI Taxonomy" id="1069116"/>
    <lineage>
        <taxon>Bacteria</taxon>
        <taxon>Bacillati</taxon>
        <taxon>Bacillota</taxon>
        <taxon>Bacilli</taxon>
        <taxon>Bacillales</taxon>
        <taxon>Bacillaceae</taxon>
        <taxon>Bacillus</taxon>
    </lineage>
</organism>
<keyword evidence="2" id="KW-0238">DNA-binding</keyword>
<evidence type="ECO:0000313" key="8">
    <source>
        <dbReference type="Proteomes" id="UP001595752"/>
    </source>
</evidence>
<feature type="domain" description="Cyclic nucleotide-binding" evidence="5">
    <location>
        <begin position="18"/>
        <end position="117"/>
    </location>
</feature>
<dbReference type="PRINTS" id="PR00034">
    <property type="entry name" value="HTHCRP"/>
</dbReference>
<dbReference type="SUPFAM" id="SSF51206">
    <property type="entry name" value="cAMP-binding domain-like"/>
    <property type="match status" value="1"/>
</dbReference>
<dbReference type="PROSITE" id="PS50042">
    <property type="entry name" value="CNMP_BINDING_3"/>
    <property type="match status" value="1"/>
</dbReference>
<gene>
    <name evidence="7" type="ORF">ACFOU2_06285</name>
</gene>
<dbReference type="InterPro" id="IPR000595">
    <property type="entry name" value="cNMP-bd_dom"/>
</dbReference>
<dbReference type="InterPro" id="IPR036388">
    <property type="entry name" value="WH-like_DNA-bd_sf"/>
</dbReference>
<dbReference type="Proteomes" id="UP001595752">
    <property type="component" value="Unassembled WGS sequence"/>
</dbReference>
<keyword evidence="4" id="KW-0804">Transcription</keyword>
<dbReference type="CDD" id="cd00038">
    <property type="entry name" value="CAP_ED"/>
    <property type="match status" value="1"/>
</dbReference>
<name>A0ABV8B1S6_9BACI</name>
<dbReference type="EMBL" id="JBHRZT010000020">
    <property type="protein sequence ID" value="MFC3883141.1"/>
    <property type="molecule type" value="Genomic_DNA"/>
</dbReference>
<keyword evidence="3" id="KW-0010">Activator</keyword>
<dbReference type="InterPro" id="IPR018490">
    <property type="entry name" value="cNMP-bd_dom_sf"/>
</dbReference>
<dbReference type="InterPro" id="IPR036390">
    <property type="entry name" value="WH_DNA-bd_sf"/>
</dbReference>
<dbReference type="InterPro" id="IPR012318">
    <property type="entry name" value="HTH_CRP"/>
</dbReference>
<comment type="caution">
    <text evidence="7">The sequence shown here is derived from an EMBL/GenBank/DDBJ whole genome shotgun (WGS) entry which is preliminary data.</text>
</comment>
<keyword evidence="1" id="KW-0805">Transcription regulation</keyword>
<feature type="domain" description="HTH crp-type" evidence="6">
    <location>
        <begin position="148"/>
        <end position="221"/>
    </location>
</feature>
<dbReference type="PANTHER" id="PTHR24567:SF74">
    <property type="entry name" value="HTH-TYPE TRANSCRIPTIONAL REGULATOR ARCR"/>
    <property type="match status" value="1"/>
</dbReference>
<dbReference type="Gene3D" id="1.10.10.10">
    <property type="entry name" value="Winged helix-like DNA-binding domain superfamily/Winged helix DNA-binding domain"/>
    <property type="match status" value="1"/>
</dbReference>
<accession>A0ABV8B1S6</accession>
<keyword evidence="8" id="KW-1185">Reference proteome</keyword>
<evidence type="ECO:0000256" key="3">
    <source>
        <dbReference type="ARBA" id="ARBA00023159"/>
    </source>
</evidence>
<evidence type="ECO:0000259" key="6">
    <source>
        <dbReference type="PROSITE" id="PS51063"/>
    </source>
</evidence>
<dbReference type="SMART" id="SM00100">
    <property type="entry name" value="cNMP"/>
    <property type="match status" value="1"/>
</dbReference>
<evidence type="ECO:0000256" key="1">
    <source>
        <dbReference type="ARBA" id="ARBA00023015"/>
    </source>
</evidence>
<dbReference type="Gene3D" id="2.60.120.10">
    <property type="entry name" value="Jelly Rolls"/>
    <property type="match status" value="1"/>
</dbReference>
<protein>
    <submittedName>
        <fullName evidence="7">Crp/Fnr family transcriptional regulator</fullName>
    </submittedName>
</protein>